<feature type="domain" description="PiggyBac transposable element-derived protein" evidence="2">
    <location>
        <begin position="121"/>
        <end position="199"/>
    </location>
</feature>
<dbReference type="PANTHER" id="PTHR46599:SF6">
    <property type="entry name" value="DUAL SPECIFICITY PHOSPHATASE 26"/>
    <property type="match status" value="1"/>
</dbReference>
<proteinExistence type="predicted"/>
<evidence type="ECO:0000313" key="4">
    <source>
        <dbReference type="Proteomes" id="UP001458880"/>
    </source>
</evidence>
<reference evidence="3 4" key="1">
    <citation type="journal article" date="2024" name="BMC Genomics">
        <title>De novo assembly and annotation of Popillia japonica's genome with initial clues to its potential as an invasive pest.</title>
        <authorList>
            <person name="Cucini C."/>
            <person name="Boschi S."/>
            <person name="Funari R."/>
            <person name="Cardaioli E."/>
            <person name="Iannotti N."/>
            <person name="Marturano G."/>
            <person name="Paoli F."/>
            <person name="Bruttini M."/>
            <person name="Carapelli A."/>
            <person name="Frati F."/>
            <person name="Nardi F."/>
        </authorList>
    </citation>
    <scope>NUCLEOTIDE SEQUENCE [LARGE SCALE GENOMIC DNA]</scope>
    <source>
        <strain evidence="3">DMR45628</strain>
    </source>
</reference>
<evidence type="ECO:0000256" key="1">
    <source>
        <dbReference type="SAM" id="MobiDB-lite"/>
    </source>
</evidence>
<comment type="caution">
    <text evidence="3">The sequence shown here is derived from an EMBL/GenBank/DDBJ whole genome shotgun (WGS) entry which is preliminary data.</text>
</comment>
<organism evidence="3 4">
    <name type="scientific">Popillia japonica</name>
    <name type="common">Japanese beetle</name>
    <dbReference type="NCBI Taxonomy" id="7064"/>
    <lineage>
        <taxon>Eukaryota</taxon>
        <taxon>Metazoa</taxon>
        <taxon>Ecdysozoa</taxon>
        <taxon>Arthropoda</taxon>
        <taxon>Hexapoda</taxon>
        <taxon>Insecta</taxon>
        <taxon>Pterygota</taxon>
        <taxon>Neoptera</taxon>
        <taxon>Endopterygota</taxon>
        <taxon>Coleoptera</taxon>
        <taxon>Polyphaga</taxon>
        <taxon>Scarabaeiformia</taxon>
        <taxon>Scarabaeidae</taxon>
        <taxon>Rutelinae</taxon>
        <taxon>Popillia</taxon>
    </lineage>
</organism>
<keyword evidence="4" id="KW-1185">Reference proteome</keyword>
<sequence>MITEKELVDALYESDEDLGRNVNDGEDEEEPNDETSSSEMDYQETGDEESDEQEGSDDSDDEPPGHSQTFIGKDGTEWNATPIAKGKTRAHNIITTALNKVKLPPEVHVDTPCDAFNLFLDDTVIGRGRVSFRQYLPSKPDKYGMKIWWICDSRTSYPLRGIPYLGKEGLNRAENLAQRVVEDLCEPFLRTKRNITFDKKT</sequence>
<dbReference type="InterPro" id="IPR029526">
    <property type="entry name" value="PGBD"/>
</dbReference>
<dbReference type="AlphaFoldDB" id="A0AAW1L6X7"/>
<accession>A0AAW1L6X7</accession>
<feature type="compositionally biased region" description="Acidic residues" evidence="1">
    <location>
        <begin position="24"/>
        <end position="33"/>
    </location>
</feature>
<protein>
    <submittedName>
        <fullName evidence="3">Transposase IS4</fullName>
    </submittedName>
</protein>
<dbReference type="EMBL" id="JASPKY010000144">
    <property type="protein sequence ID" value="KAK9730621.1"/>
    <property type="molecule type" value="Genomic_DNA"/>
</dbReference>
<dbReference type="Pfam" id="PF13843">
    <property type="entry name" value="DDE_Tnp_1_7"/>
    <property type="match status" value="1"/>
</dbReference>
<dbReference type="PANTHER" id="PTHR46599">
    <property type="entry name" value="PIGGYBAC TRANSPOSABLE ELEMENT-DERIVED PROTEIN 4"/>
    <property type="match status" value="1"/>
</dbReference>
<dbReference type="Proteomes" id="UP001458880">
    <property type="component" value="Unassembled WGS sequence"/>
</dbReference>
<evidence type="ECO:0000313" key="3">
    <source>
        <dbReference type="EMBL" id="KAK9730621.1"/>
    </source>
</evidence>
<gene>
    <name evidence="3" type="ORF">QE152_g14369</name>
</gene>
<feature type="compositionally biased region" description="Acidic residues" evidence="1">
    <location>
        <begin position="41"/>
        <end position="62"/>
    </location>
</feature>
<name>A0AAW1L6X7_POPJA</name>
<feature type="region of interest" description="Disordered" evidence="1">
    <location>
        <begin position="1"/>
        <end position="84"/>
    </location>
</feature>
<evidence type="ECO:0000259" key="2">
    <source>
        <dbReference type="Pfam" id="PF13843"/>
    </source>
</evidence>